<feature type="transmembrane region" description="Helical" evidence="6">
    <location>
        <begin position="120"/>
        <end position="139"/>
    </location>
</feature>
<feature type="transmembrane region" description="Helical" evidence="6">
    <location>
        <begin position="519"/>
        <end position="540"/>
    </location>
</feature>
<dbReference type="InterPro" id="IPR020846">
    <property type="entry name" value="MFS_dom"/>
</dbReference>
<keyword evidence="8" id="KW-1185">Reference proteome</keyword>
<comment type="subcellular location">
    <subcellularLocation>
        <location evidence="1">Membrane</location>
        <topology evidence="1">Multi-pass membrane protein</topology>
    </subcellularLocation>
</comment>
<dbReference type="PANTHER" id="PTHR16172">
    <property type="entry name" value="MAJOR FACILITATOR SUPERFAMILY DOMAIN-CONTAINING PROTEIN 6-LIKE"/>
    <property type="match status" value="1"/>
</dbReference>
<dbReference type="GO" id="GO:0016020">
    <property type="term" value="C:membrane"/>
    <property type="evidence" value="ECO:0007669"/>
    <property type="project" value="UniProtKB-SubCell"/>
</dbReference>
<dbReference type="PROSITE" id="PS50850">
    <property type="entry name" value="MFS"/>
    <property type="match status" value="1"/>
</dbReference>
<evidence type="ECO:0000256" key="6">
    <source>
        <dbReference type="SAM" id="Phobius"/>
    </source>
</evidence>
<gene>
    <name evidence="9" type="primary">LOC108664575</name>
</gene>
<dbReference type="InterPro" id="IPR036259">
    <property type="entry name" value="MFS_trans_sf"/>
</dbReference>
<keyword evidence="4 6" id="KW-1133">Transmembrane helix</keyword>
<keyword evidence="5 6" id="KW-0472">Membrane</keyword>
<sequence length="597" mass="65705">MNHDKNVGSECGSVVEALMSSDAEKSKAVCNTQAVSKAALCLRFLKKELKPKKELIPLKIFAFFFYGGMFTTVPFFTLHMRQVGLNVKEVAVIYSVLPLSAIIGPIISGMIADRTSKFKAVLMVSIAMTTVLTLSLAFIPQVDRTAGTTAFTFNTSGIVVSHLDCREPLQTDEHLTCSSSCLSAGLHEMPHGSYGLICRHLDHTQQIPLASCLVPVDGEMDCGHEIIFSSALGKMSPYRKHKNDDIFIEENCTVHCLASKTGDPFESSEMSNSKTFWWYLALRTSGMLFIKSSFGLMDASIMAVMLRTGGDYGKQRLVAMLSMATFPFIASCIVESLSKGLTETDYTPVFYVMATLLLLSMAIGCFVDLHVEHKAEGNVLLNFRRLLSRAEVLIFLLIIFLLGANWGFIEQYLFVYLKTLGAPTYMLGLTLTFGCLLGIPVLFVSDRIVNKIGRHRVFFMAFVAYSVRMFGYSVISDPWYCFIFEALEVFTYQLMWVAVITFCPILAPKGLLGTMTGIAGAMHFNVGRGGGGFLGGFLIANVGLVWSFRIFGVAAIVCACIYLLLQNTVLHKIFVSDANKDSVSKNNEEKDANATTA</sequence>
<dbReference type="KEGG" id="hazt:108664575"/>
<feature type="transmembrane region" description="Helical" evidence="6">
    <location>
        <begin position="349"/>
        <end position="371"/>
    </location>
</feature>
<organism evidence="8 9">
    <name type="scientific">Hyalella azteca</name>
    <name type="common">Amphipod</name>
    <dbReference type="NCBI Taxonomy" id="294128"/>
    <lineage>
        <taxon>Eukaryota</taxon>
        <taxon>Metazoa</taxon>
        <taxon>Ecdysozoa</taxon>
        <taxon>Arthropoda</taxon>
        <taxon>Crustacea</taxon>
        <taxon>Multicrustacea</taxon>
        <taxon>Malacostraca</taxon>
        <taxon>Eumalacostraca</taxon>
        <taxon>Peracarida</taxon>
        <taxon>Amphipoda</taxon>
        <taxon>Senticaudata</taxon>
        <taxon>Talitrida</taxon>
        <taxon>Talitroidea</taxon>
        <taxon>Hyalellidae</taxon>
        <taxon>Hyalella</taxon>
    </lineage>
</organism>
<feature type="transmembrane region" description="Helical" evidence="6">
    <location>
        <begin position="546"/>
        <end position="565"/>
    </location>
</feature>
<dbReference type="Pfam" id="PF12832">
    <property type="entry name" value="MFS_1_like"/>
    <property type="match status" value="1"/>
</dbReference>
<dbReference type="OMA" id="FWCFPIE"/>
<dbReference type="PANTHER" id="PTHR16172:SF41">
    <property type="entry name" value="MAJOR FACILITATOR SUPERFAMILY DOMAIN-CONTAINING PROTEIN 6-LIKE"/>
    <property type="match status" value="1"/>
</dbReference>
<feature type="transmembrane region" description="Helical" evidence="6">
    <location>
        <begin position="425"/>
        <end position="445"/>
    </location>
</feature>
<dbReference type="Proteomes" id="UP000694843">
    <property type="component" value="Unplaced"/>
</dbReference>
<feature type="transmembrane region" description="Helical" evidence="6">
    <location>
        <begin position="457"/>
        <end position="475"/>
    </location>
</feature>
<dbReference type="RefSeq" id="XP_018006678.1">
    <property type="nucleotide sequence ID" value="XM_018151189.2"/>
</dbReference>
<comment type="similarity">
    <text evidence="2">Belongs to the major facilitator superfamily. MFSD6 family.</text>
</comment>
<protein>
    <submittedName>
        <fullName evidence="9">Uncharacterized protein LOC108664575</fullName>
    </submittedName>
</protein>
<dbReference type="SUPFAM" id="SSF103473">
    <property type="entry name" value="MFS general substrate transporter"/>
    <property type="match status" value="1"/>
</dbReference>
<feature type="transmembrane region" description="Helical" evidence="6">
    <location>
        <begin position="317"/>
        <end position="337"/>
    </location>
</feature>
<feature type="transmembrane region" description="Helical" evidence="6">
    <location>
        <begin position="392"/>
        <end position="413"/>
    </location>
</feature>
<reference evidence="9" key="1">
    <citation type="submission" date="2025-08" db="UniProtKB">
        <authorList>
            <consortium name="RefSeq"/>
        </authorList>
    </citation>
    <scope>IDENTIFICATION</scope>
    <source>
        <tissue evidence="9">Whole organism</tissue>
    </source>
</reference>
<evidence type="ECO:0000256" key="2">
    <source>
        <dbReference type="ARBA" id="ARBA00005241"/>
    </source>
</evidence>
<evidence type="ECO:0000313" key="8">
    <source>
        <dbReference type="Proteomes" id="UP000694843"/>
    </source>
</evidence>
<dbReference type="InterPro" id="IPR024989">
    <property type="entry name" value="MFS_assoc_dom"/>
</dbReference>
<feature type="transmembrane region" description="Helical" evidence="6">
    <location>
        <begin position="56"/>
        <end position="78"/>
    </location>
</feature>
<dbReference type="Gene3D" id="1.20.1250.20">
    <property type="entry name" value="MFS general substrate transporter like domains"/>
    <property type="match status" value="3"/>
</dbReference>
<evidence type="ECO:0000256" key="5">
    <source>
        <dbReference type="ARBA" id="ARBA00023136"/>
    </source>
</evidence>
<accession>A0A8B7MZH7</accession>
<dbReference type="GeneID" id="108664575"/>
<dbReference type="InterPro" id="IPR051717">
    <property type="entry name" value="MFS_MFSD6"/>
</dbReference>
<proteinExistence type="inferred from homology"/>
<keyword evidence="3 6" id="KW-0812">Transmembrane</keyword>
<dbReference type="AlphaFoldDB" id="A0A8B7MZH7"/>
<name>A0A8B7MZH7_HYAAZ</name>
<evidence type="ECO:0000256" key="3">
    <source>
        <dbReference type="ARBA" id="ARBA00022692"/>
    </source>
</evidence>
<evidence type="ECO:0000313" key="9">
    <source>
        <dbReference type="RefSeq" id="XP_018006678.1"/>
    </source>
</evidence>
<dbReference type="OrthoDB" id="10056177at2759"/>
<feature type="domain" description="Major facilitator superfamily (MFS) profile" evidence="7">
    <location>
        <begin position="391"/>
        <end position="597"/>
    </location>
</feature>
<evidence type="ECO:0000256" key="4">
    <source>
        <dbReference type="ARBA" id="ARBA00022989"/>
    </source>
</evidence>
<evidence type="ECO:0000256" key="1">
    <source>
        <dbReference type="ARBA" id="ARBA00004141"/>
    </source>
</evidence>
<dbReference type="GO" id="GO:0022857">
    <property type="term" value="F:transmembrane transporter activity"/>
    <property type="evidence" value="ECO:0007669"/>
    <property type="project" value="InterPro"/>
</dbReference>
<feature type="transmembrane region" description="Helical" evidence="6">
    <location>
        <begin position="90"/>
        <end position="108"/>
    </location>
</feature>
<feature type="transmembrane region" description="Helical" evidence="6">
    <location>
        <begin position="490"/>
        <end position="507"/>
    </location>
</feature>
<evidence type="ECO:0000259" key="7">
    <source>
        <dbReference type="PROSITE" id="PS50850"/>
    </source>
</evidence>